<dbReference type="GO" id="GO:0005737">
    <property type="term" value="C:cytoplasm"/>
    <property type="evidence" value="ECO:0007669"/>
    <property type="project" value="TreeGrafter"/>
</dbReference>
<evidence type="ECO:0000256" key="2">
    <source>
        <dbReference type="ARBA" id="ARBA00022723"/>
    </source>
</evidence>
<dbReference type="Proteomes" id="UP000063789">
    <property type="component" value="Chromosome"/>
</dbReference>
<reference evidence="7 8" key="2">
    <citation type="journal article" date="2017" name="Int. J. Syst. Evol. Microbiol.">
        <title>Gordonia phthalatica sp. nov., a di-n-butyl phthalate-degrading bacterium isolated from activated sludge.</title>
        <authorList>
            <person name="Jin D."/>
            <person name="Kong X."/>
            <person name="Jia M."/>
            <person name="Yu X."/>
            <person name="Wang X."/>
            <person name="Zhuang X."/>
            <person name="Deng Y."/>
            <person name="Bai Z."/>
        </authorList>
    </citation>
    <scope>NUCLEOTIDE SEQUENCE [LARGE SCALE GENOMIC DNA]</scope>
    <source>
        <strain evidence="7 8">QH-11</strain>
    </source>
</reference>
<protein>
    <submittedName>
        <fullName evidence="7">Taurine dioxygenase</fullName>
    </submittedName>
</protein>
<dbReference type="OrthoDB" id="581608at2"/>
<dbReference type="KEGG" id="goq:ACH46_04220"/>
<dbReference type="PANTHER" id="PTHR30468:SF1">
    <property type="entry name" value="ALPHA-KETOGLUTARATE-DEPENDENT SULFONATE DIOXYGENASE"/>
    <property type="match status" value="1"/>
</dbReference>
<evidence type="ECO:0000256" key="4">
    <source>
        <dbReference type="ARBA" id="ARBA00023002"/>
    </source>
</evidence>
<keyword evidence="2" id="KW-0479">Metal-binding</keyword>
<sequence length="261" mass="28883">MCPMTIDLARAVALDIHPLGPTIGAEISDIDILFATNAQVAAIRTALTEHKVLVLRNQNLEDDQHLHFALRLGDGEPGEVDVLDSDDRLPVHGWRSDESFLVTPPAASIVRPVILPGLGGDTSWADGEAAYESLSDADRRLADGLIAVHDDGADRGPTRHPVVRVHPESGRRSLFVNPVYTSHIEGVSDDESRALLEVFYAHLTRPEHIVRHRWRLGDVVLWDARSTLRYVNRDYVGRRRMHCVNLCGEVPAGVRGGRRES</sequence>
<keyword evidence="8" id="KW-1185">Reference proteome</keyword>
<evidence type="ECO:0000313" key="8">
    <source>
        <dbReference type="Proteomes" id="UP000063789"/>
    </source>
</evidence>
<comment type="similarity">
    <text evidence="1">Belongs to the TfdA dioxygenase family.</text>
</comment>
<dbReference type="GO" id="GO:0046872">
    <property type="term" value="F:metal ion binding"/>
    <property type="evidence" value="ECO:0007669"/>
    <property type="project" value="UniProtKB-KW"/>
</dbReference>
<organism evidence="7 8">
    <name type="scientific">Gordonia phthalatica</name>
    <dbReference type="NCBI Taxonomy" id="1136941"/>
    <lineage>
        <taxon>Bacteria</taxon>
        <taxon>Bacillati</taxon>
        <taxon>Actinomycetota</taxon>
        <taxon>Actinomycetes</taxon>
        <taxon>Mycobacteriales</taxon>
        <taxon>Gordoniaceae</taxon>
        <taxon>Gordonia</taxon>
    </lineage>
</organism>
<keyword evidence="4" id="KW-0560">Oxidoreductase</keyword>
<dbReference type="InterPro" id="IPR051323">
    <property type="entry name" value="AtsK-like"/>
</dbReference>
<evidence type="ECO:0000256" key="3">
    <source>
        <dbReference type="ARBA" id="ARBA00022964"/>
    </source>
</evidence>
<name>A0A0N9NDQ0_9ACTN</name>
<proteinExistence type="inferred from homology"/>
<dbReference type="SUPFAM" id="SSF51197">
    <property type="entry name" value="Clavaminate synthase-like"/>
    <property type="match status" value="1"/>
</dbReference>
<evidence type="ECO:0000259" key="6">
    <source>
        <dbReference type="Pfam" id="PF02668"/>
    </source>
</evidence>
<feature type="domain" description="TauD/TfdA-like" evidence="6">
    <location>
        <begin position="16"/>
        <end position="242"/>
    </location>
</feature>
<gene>
    <name evidence="7" type="ORF">ACH46_04220</name>
</gene>
<evidence type="ECO:0000313" key="7">
    <source>
        <dbReference type="EMBL" id="ALG86589.1"/>
    </source>
</evidence>
<dbReference type="STRING" id="1136941.ACH46_04220"/>
<evidence type="ECO:0000256" key="5">
    <source>
        <dbReference type="ARBA" id="ARBA00023004"/>
    </source>
</evidence>
<dbReference type="GO" id="GO:0016706">
    <property type="term" value="F:2-oxoglutarate-dependent dioxygenase activity"/>
    <property type="evidence" value="ECO:0007669"/>
    <property type="project" value="TreeGrafter"/>
</dbReference>
<keyword evidence="3 7" id="KW-0223">Dioxygenase</keyword>
<dbReference type="Gene3D" id="3.60.130.10">
    <property type="entry name" value="Clavaminate synthase-like"/>
    <property type="match status" value="1"/>
</dbReference>
<dbReference type="AlphaFoldDB" id="A0A0N9NDQ0"/>
<dbReference type="Pfam" id="PF02668">
    <property type="entry name" value="TauD"/>
    <property type="match status" value="1"/>
</dbReference>
<evidence type="ECO:0000256" key="1">
    <source>
        <dbReference type="ARBA" id="ARBA00005896"/>
    </source>
</evidence>
<dbReference type="InterPro" id="IPR042098">
    <property type="entry name" value="TauD-like_sf"/>
</dbReference>
<reference evidence="8" key="1">
    <citation type="submission" date="2015-06" db="EMBL/GenBank/DDBJ databases">
        <title>Complete genome sequence and metabolic analysis of phthalate degradation pathway in Gordonia sp. QH-11.</title>
        <authorList>
            <person name="Jin D."/>
            <person name="Kong X."/>
            <person name="Bai Z."/>
        </authorList>
    </citation>
    <scope>NUCLEOTIDE SEQUENCE [LARGE SCALE GENOMIC DNA]</scope>
    <source>
        <strain evidence="8">QH-11</strain>
    </source>
</reference>
<dbReference type="PANTHER" id="PTHR30468">
    <property type="entry name" value="ALPHA-KETOGLUTARATE-DEPENDENT SULFONATE DIOXYGENASE"/>
    <property type="match status" value="1"/>
</dbReference>
<accession>A0A0N9NDQ0</accession>
<dbReference type="InterPro" id="IPR003819">
    <property type="entry name" value="TauD/TfdA-like"/>
</dbReference>
<dbReference type="EMBL" id="CP011853">
    <property type="protein sequence ID" value="ALG86589.1"/>
    <property type="molecule type" value="Genomic_DNA"/>
</dbReference>
<keyword evidence="5" id="KW-0408">Iron</keyword>
<dbReference type="PATRIC" id="fig|1136941.3.peg.853"/>